<dbReference type="VEuPathDB" id="VectorBase:ACUA010884"/>
<sequence length="643" mass="68706">MASKAATVLVYALRMAVEMDVGEPASATAASMADFSVPISTCSVFRAVSIRPKLSVSRSGTLLPMSAVRLALVVGSKFAIRPTASWMLVKAASNSAVGSAEELWARVDRAFAMAVPSCETVVPVSFTIRTISGKPYAVCDIVAATRFEPANYTAAEPRPEFTVGVSVPGTNRVGLAANQAQTIISNVKSSSESFTIRAELPLLASVLTVVQNVANQFQPLGTALITSITTLASDTSGNVDTVYDAAITAVDNTVTFADVTLPGLTNPLIPLIGRALLEKFEDSLKHIGKALTALKAVLIELKTGTKNAVTEAGSTTDISATIINRTLPRATITKLVNALHMLRANVPILKYTIDSTIEGLGIADQYMLDLSAKVDSTIGEKSSIAADLDGIIGSIDRTITDTMTTVGTDLANLKTDYATLTNLATAASASKLTAVLGAFEANLVELSSKDPTILAQLNSLKESLLDVYDVAAPLYFIFDSTLVNTLIATLVANGNYSQYCFYKYKDYLFAMLAAVTMEARECVDKEVQRLEYFRKTIEIMLNLLFFDFEDISGDLTVCNEISDATSLEECVASLETIYTRLEAAFGDMFALGYDIISHEVKATSNRLKICMRLSQSELGDTEIPMLITKITDCAALGPTAEND</sequence>
<dbReference type="EMBL" id="AXCM01004644">
    <property type="status" value="NOT_ANNOTATED_CDS"/>
    <property type="molecule type" value="Genomic_DNA"/>
</dbReference>
<organism evidence="1 2">
    <name type="scientific">Anopheles culicifacies</name>
    <dbReference type="NCBI Taxonomy" id="139723"/>
    <lineage>
        <taxon>Eukaryota</taxon>
        <taxon>Metazoa</taxon>
        <taxon>Ecdysozoa</taxon>
        <taxon>Arthropoda</taxon>
        <taxon>Hexapoda</taxon>
        <taxon>Insecta</taxon>
        <taxon>Pterygota</taxon>
        <taxon>Neoptera</taxon>
        <taxon>Endopterygota</taxon>
        <taxon>Diptera</taxon>
        <taxon>Nematocera</taxon>
        <taxon>Culicoidea</taxon>
        <taxon>Culicidae</taxon>
        <taxon>Anophelinae</taxon>
        <taxon>Anopheles</taxon>
        <taxon>culicifacies species complex</taxon>
    </lineage>
</organism>
<dbReference type="EnsemblMetazoa" id="ACUA010884-RA">
    <property type="protein sequence ID" value="ACUA010884-PA"/>
    <property type="gene ID" value="ACUA010884"/>
</dbReference>
<evidence type="ECO:0000313" key="1">
    <source>
        <dbReference type="EnsemblMetazoa" id="ACUA010884-PA"/>
    </source>
</evidence>
<dbReference type="AlphaFoldDB" id="A0A182M6S6"/>
<protein>
    <recommendedName>
        <fullName evidence="3">Protein TsetseEP domain-containing protein</fullName>
    </recommendedName>
</protein>
<dbReference type="Proteomes" id="UP000075883">
    <property type="component" value="Unassembled WGS sequence"/>
</dbReference>
<name>A0A182M6S6_9DIPT</name>
<reference evidence="2" key="1">
    <citation type="submission" date="2013-09" db="EMBL/GenBank/DDBJ databases">
        <title>The Genome Sequence of Anopheles culicifacies species A.</title>
        <authorList>
            <consortium name="The Broad Institute Genomics Platform"/>
            <person name="Neafsey D.E."/>
            <person name="Besansky N."/>
            <person name="Howell P."/>
            <person name="Walton C."/>
            <person name="Young S.K."/>
            <person name="Zeng Q."/>
            <person name="Gargeya S."/>
            <person name="Fitzgerald M."/>
            <person name="Haas B."/>
            <person name="Abouelleil A."/>
            <person name="Allen A.W."/>
            <person name="Alvarado L."/>
            <person name="Arachchi H.M."/>
            <person name="Berlin A.M."/>
            <person name="Chapman S.B."/>
            <person name="Gainer-Dewar J."/>
            <person name="Goldberg J."/>
            <person name="Griggs A."/>
            <person name="Gujja S."/>
            <person name="Hansen M."/>
            <person name="Howarth C."/>
            <person name="Imamovic A."/>
            <person name="Ireland A."/>
            <person name="Larimer J."/>
            <person name="McCowan C."/>
            <person name="Murphy C."/>
            <person name="Pearson M."/>
            <person name="Poon T.W."/>
            <person name="Priest M."/>
            <person name="Roberts A."/>
            <person name="Saif S."/>
            <person name="Shea T."/>
            <person name="Sisk P."/>
            <person name="Sykes S."/>
            <person name="Wortman J."/>
            <person name="Nusbaum C."/>
            <person name="Birren B."/>
        </authorList>
    </citation>
    <scope>NUCLEOTIDE SEQUENCE [LARGE SCALE GENOMIC DNA]</scope>
    <source>
        <strain evidence="2">A-37</strain>
    </source>
</reference>
<keyword evidence="2" id="KW-1185">Reference proteome</keyword>
<evidence type="ECO:0008006" key="3">
    <source>
        <dbReference type="Google" id="ProtNLM"/>
    </source>
</evidence>
<accession>A0A182M6S6</accession>
<evidence type="ECO:0000313" key="2">
    <source>
        <dbReference type="Proteomes" id="UP000075883"/>
    </source>
</evidence>
<proteinExistence type="predicted"/>
<reference evidence="1" key="2">
    <citation type="submission" date="2020-05" db="UniProtKB">
        <authorList>
            <consortium name="EnsemblMetazoa"/>
        </authorList>
    </citation>
    <scope>IDENTIFICATION</scope>
    <source>
        <strain evidence="1">A-37</strain>
    </source>
</reference>